<accession>A0AAE3HG73</accession>
<proteinExistence type="predicted"/>
<feature type="region of interest" description="Disordered" evidence="1">
    <location>
        <begin position="25"/>
        <end position="49"/>
    </location>
</feature>
<dbReference type="Proteomes" id="UP001205748">
    <property type="component" value="Unassembled WGS sequence"/>
</dbReference>
<evidence type="ECO:0000313" key="3">
    <source>
        <dbReference type="EMBL" id="MCR1898882.1"/>
    </source>
</evidence>
<name>A0AAE3HG73_9FIRM</name>
<dbReference type="EMBL" id="JANKAS010000005">
    <property type="protein sequence ID" value="MCR1898882.1"/>
    <property type="molecule type" value="Genomic_DNA"/>
</dbReference>
<protein>
    <submittedName>
        <fullName evidence="3">FMN-binding protein</fullName>
    </submittedName>
</protein>
<feature type="chain" id="PRO_5041901928" evidence="2">
    <location>
        <begin position="21"/>
        <end position="174"/>
    </location>
</feature>
<evidence type="ECO:0000256" key="2">
    <source>
        <dbReference type="SAM" id="SignalP"/>
    </source>
</evidence>
<keyword evidence="4" id="KW-1185">Reference proteome</keyword>
<gene>
    <name evidence="3" type="ORF">NSA47_07785</name>
</gene>
<keyword evidence="2" id="KW-0732">Signal</keyword>
<feature type="signal peptide" evidence="2">
    <location>
        <begin position="1"/>
        <end position="20"/>
    </location>
</feature>
<reference evidence="3" key="1">
    <citation type="submission" date="2022-07" db="EMBL/GenBank/DDBJ databases">
        <title>Enhanced cultured diversity of the mouse gut microbiota enables custom-made synthetic communities.</title>
        <authorList>
            <person name="Afrizal A."/>
        </authorList>
    </citation>
    <scope>NUCLEOTIDE SEQUENCE</scope>
    <source>
        <strain evidence="3">DSM 28593</strain>
    </source>
</reference>
<organism evidence="3 4">
    <name type="scientific">Irregularibacter muris</name>
    <dbReference type="NCBI Taxonomy" id="1796619"/>
    <lineage>
        <taxon>Bacteria</taxon>
        <taxon>Bacillati</taxon>
        <taxon>Bacillota</taxon>
        <taxon>Clostridia</taxon>
        <taxon>Eubacteriales</taxon>
        <taxon>Eubacteriaceae</taxon>
        <taxon>Irregularibacter</taxon>
    </lineage>
</organism>
<dbReference type="AlphaFoldDB" id="A0AAE3HG73"/>
<sequence>MKKALMLLAVLALVFSFVVGCSSKPADTEEPANNEEQQPAEETAKVDVSSLEDGTYHAEEADFGDSGWKYVVDVEVKDGKIVDATWNGLFKDGGDDKITQSKSGEYGMVENGGASAEWHEQAELVEKYLVEIQDPTAVEYTSEEGHADAITGASIHVKEFFDLATKALSSDPVK</sequence>
<dbReference type="RefSeq" id="WP_257530661.1">
    <property type="nucleotide sequence ID" value="NZ_JANKAS010000005.1"/>
</dbReference>
<dbReference type="Gene3D" id="3.90.1010.20">
    <property type="match status" value="1"/>
</dbReference>
<evidence type="ECO:0000313" key="4">
    <source>
        <dbReference type="Proteomes" id="UP001205748"/>
    </source>
</evidence>
<comment type="caution">
    <text evidence="3">The sequence shown here is derived from an EMBL/GenBank/DDBJ whole genome shotgun (WGS) entry which is preliminary data.</text>
</comment>
<evidence type="ECO:0000256" key="1">
    <source>
        <dbReference type="SAM" id="MobiDB-lite"/>
    </source>
</evidence>
<dbReference type="PROSITE" id="PS51257">
    <property type="entry name" value="PROKAR_LIPOPROTEIN"/>
    <property type="match status" value="1"/>
</dbReference>